<comment type="caution">
    <text evidence="4">The sequence shown here is derived from an EMBL/GenBank/DDBJ whole genome shotgun (WGS) entry which is preliminary data.</text>
</comment>
<gene>
    <name evidence="4" type="ORF">A1QC_10750</name>
</gene>
<dbReference type="Proteomes" id="UP000094070">
    <property type="component" value="Unassembled WGS sequence"/>
</dbReference>
<evidence type="ECO:0000256" key="1">
    <source>
        <dbReference type="ARBA" id="ARBA00022729"/>
    </source>
</evidence>
<keyword evidence="1 2" id="KW-0732">Signal</keyword>
<accession>A0A1E5E1H7</accession>
<dbReference type="Pfam" id="PF13505">
    <property type="entry name" value="OMP_b-brl"/>
    <property type="match status" value="1"/>
</dbReference>
<organism evidence="4 5">
    <name type="scientific">Vibrio rumoiensis 1S-45</name>
    <dbReference type="NCBI Taxonomy" id="1188252"/>
    <lineage>
        <taxon>Bacteria</taxon>
        <taxon>Pseudomonadati</taxon>
        <taxon>Pseudomonadota</taxon>
        <taxon>Gammaproteobacteria</taxon>
        <taxon>Vibrionales</taxon>
        <taxon>Vibrionaceae</taxon>
        <taxon>Vibrio</taxon>
    </lineage>
</organism>
<dbReference type="InterPro" id="IPR027385">
    <property type="entry name" value="Beta-barrel_OMP"/>
</dbReference>
<proteinExistence type="predicted"/>
<reference evidence="4 5" key="1">
    <citation type="journal article" date="2012" name="Science">
        <title>Ecological populations of bacteria act as socially cohesive units of antibiotic production and resistance.</title>
        <authorList>
            <person name="Cordero O.X."/>
            <person name="Wildschutte H."/>
            <person name="Kirkup B."/>
            <person name="Proehl S."/>
            <person name="Ngo L."/>
            <person name="Hussain F."/>
            <person name="Le Roux F."/>
            <person name="Mincer T."/>
            <person name="Polz M.F."/>
        </authorList>
    </citation>
    <scope>NUCLEOTIDE SEQUENCE [LARGE SCALE GENOMIC DNA]</scope>
    <source>
        <strain evidence="4 5">1S-45</strain>
    </source>
</reference>
<evidence type="ECO:0000313" key="4">
    <source>
        <dbReference type="EMBL" id="OEF24113.1"/>
    </source>
</evidence>
<dbReference type="SUPFAM" id="SSF56925">
    <property type="entry name" value="OMPA-like"/>
    <property type="match status" value="1"/>
</dbReference>
<feature type="chain" id="PRO_5009174601" description="Outer membrane protein beta-barrel domain-containing protein" evidence="2">
    <location>
        <begin position="20"/>
        <end position="164"/>
    </location>
</feature>
<dbReference type="STRING" id="1188252.A1QC_10750"/>
<evidence type="ECO:0000313" key="5">
    <source>
        <dbReference type="Proteomes" id="UP000094070"/>
    </source>
</evidence>
<name>A0A1E5E1H7_9VIBR</name>
<feature type="domain" description="Outer membrane protein beta-barrel" evidence="3">
    <location>
        <begin position="6"/>
        <end position="163"/>
    </location>
</feature>
<protein>
    <recommendedName>
        <fullName evidence="3">Outer membrane protein beta-barrel domain-containing protein</fullName>
    </recommendedName>
</protein>
<dbReference type="AlphaFoldDB" id="A0A1E5E1H7"/>
<keyword evidence="5" id="KW-1185">Reference proteome</keyword>
<dbReference type="Gene3D" id="2.40.160.20">
    <property type="match status" value="1"/>
</dbReference>
<dbReference type="OrthoDB" id="5622477at2"/>
<dbReference type="EMBL" id="AJYK02000081">
    <property type="protein sequence ID" value="OEF24113.1"/>
    <property type="molecule type" value="Genomic_DNA"/>
</dbReference>
<dbReference type="InterPro" id="IPR011250">
    <property type="entry name" value="OMP/PagP_B-barrel"/>
</dbReference>
<dbReference type="eggNOG" id="COG3637">
    <property type="taxonomic scope" value="Bacteria"/>
</dbReference>
<sequence length="164" mass="17200">MKKTLLALALLGAASPAFADSWIYAGGNIGSVDYSESGTDSDTAYGINVGTGILPFIGVEAGYWDLGKAADADLTTLYIGIKPSINFGPVEVYGKLGANKYDVSGGTVIQDDDGYDMMYGVGVEYTVLDGIPLGSLSVGLAYNNFGFDSFHADTYTLSATFHFL</sequence>
<evidence type="ECO:0000259" key="3">
    <source>
        <dbReference type="Pfam" id="PF13505"/>
    </source>
</evidence>
<feature type="signal peptide" evidence="2">
    <location>
        <begin position="1"/>
        <end position="19"/>
    </location>
</feature>
<evidence type="ECO:0000256" key="2">
    <source>
        <dbReference type="SAM" id="SignalP"/>
    </source>
</evidence>
<dbReference type="RefSeq" id="WP_017025014.1">
    <property type="nucleotide sequence ID" value="NZ_AJYK02000081.1"/>
</dbReference>